<keyword evidence="3" id="KW-1185">Reference proteome</keyword>
<gene>
    <name evidence="2" type="ORF">C5Q98_00305</name>
</gene>
<reference evidence="3" key="1">
    <citation type="submission" date="2018-02" db="EMBL/GenBank/DDBJ databases">
        <authorList>
            <person name="Holder M.E."/>
            <person name="Ajami N.J."/>
            <person name="Petrosino J.F."/>
        </authorList>
    </citation>
    <scope>NUCLEOTIDE SEQUENCE [LARGE SCALE GENOMIC DNA]</scope>
    <source>
        <strain evidence="3">CCUG 47711</strain>
    </source>
</reference>
<dbReference type="KEGG" id="fsa:C5Q98_00305"/>
<dbReference type="OrthoDB" id="9801375at2"/>
<name>A0A2S0KL91_9FIRM</name>
<dbReference type="InterPro" id="IPR036514">
    <property type="entry name" value="SGNH_hydro_sf"/>
</dbReference>
<dbReference type="Proteomes" id="UP000237947">
    <property type="component" value="Chromosome"/>
</dbReference>
<dbReference type="Gene3D" id="2.60.120.260">
    <property type="entry name" value="Galactose-binding domain-like"/>
    <property type="match status" value="1"/>
</dbReference>
<accession>A0A2S0KL91</accession>
<feature type="domain" description="Carbohydrate esterase 2 N-terminal" evidence="1">
    <location>
        <begin position="12"/>
        <end position="111"/>
    </location>
</feature>
<evidence type="ECO:0000313" key="2">
    <source>
        <dbReference type="EMBL" id="AVM41764.1"/>
    </source>
</evidence>
<sequence>MIISAKNELLKYSGRIDHSSSEWARMIYASSFVKIKFIGNGISVEIENHNQYWTNFLGVIIDGVQNKVEISSEKGRKTYILAENLDFKEHELILFKRQDACHVLDIYSFEILGNDCEILPCTINNNRRIEVFGDSVSCGEVAEAVDYVGKSDPEHIGQYSNSWYSYGWILARMLGAEIHTTAQGGIALMDGTGYFCGPDYIGMESVYDKLQYNPQILETSEWDFDLYEPHLAIIAIGQNDSHPESFMADDYDGEKSKLWRAKYEKFIRTLMEFYPRTHFILITTLLNHDAAWDRAIEDVKNSISNDRVHHYVFSRNGSATPGHPRISEAQEMADELYNYIEEIDDLWSF</sequence>
<protein>
    <submittedName>
        <fullName evidence="2">Electron transporter RnfD</fullName>
    </submittedName>
</protein>
<dbReference type="SUPFAM" id="SSF52266">
    <property type="entry name" value="SGNH hydrolase"/>
    <property type="match status" value="1"/>
</dbReference>
<dbReference type="InterPro" id="IPR040794">
    <property type="entry name" value="CE2_N"/>
</dbReference>
<proteinExistence type="predicted"/>
<dbReference type="EMBL" id="CP027226">
    <property type="protein sequence ID" value="AVM41764.1"/>
    <property type="molecule type" value="Genomic_DNA"/>
</dbReference>
<dbReference type="InterPro" id="IPR052762">
    <property type="entry name" value="PCW_deacetylase/CE"/>
</dbReference>
<organism evidence="2 3">
    <name type="scientific">Fastidiosipila sanguinis</name>
    <dbReference type="NCBI Taxonomy" id="236753"/>
    <lineage>
        <taxon>Bacteria</taxon>
        <taxon>Bacillati</taxon>
        <taxon>Bacillota</taxon>
        <taxon>Clostridia</taxon>
        <taxon>Eubacteriales</taxon>
        <taxon>Oscillospiraceae</taxon>
        <taxon>Fastidiosipila</taxon>
    </lineage>
</organism>
<dbReference type="RefSeq" id="WP_106011752.1">
    <property type="nucleotide sequence ID" value="NZ_CP027226.1"/>
</dbReference>
<dbReference type="Pfam" id="PF17996">
    <property type="entry name" value="CE2_N"/>
    <property type="match status" value="1"/>
</dbReference>
<evidence type="ECO:0000259" key="1">
    <source>
        <dbReference type="Pfam" id="PF17996"/>
    </source>
</evidence>
<dbReference type="PANTHER" id="PTHR37834:SF2">
    <property type="entry name" value="ESTERASE, SGNH HYDROLASE-TYPE"/>
    <property type="match status" value="1"/>
</dbReference>
<dbReference type="PANTHER" id="PTHR37834">
    <property type="entry name" value="GDSL-LIKE LIPASE/ACYLHYDROLASE DOMAIN PROTEIN (AFU_ORTHOLOGUE AFUA_2G00620)"/>
    <property type="match status" value="1"/>
</dbReference>
<dbReference type="Gene3D" id="3.40.50.1110">
    <property type="entry name" value="SGNH hydrolase"/>
    <property type="match status" value="1"/>
</dbReference>
<evidence type="ECO:0000313" key="3">
    <source>
        <dbReference type="Proteomes" id="UP000237947"/>
    </source>
</evidence>
<dbReference type="AlphaFoldDB" id="A0A2S0KL91"/>